<keyword evidence="2 5" id="KW-0812">Transmembrane</keyword>
<comment type="subcellular location">
    <subcellularLocation>
        <location evidence="1">Endomembrane system</location>
        <topology evidence="1">Multi-pass membrane protein</topology>
    </subcellularLocation>
</comment>
<reference evidence="9" key="2">
    <citation type="submission" date="2023-07" db="EMBL/GenBank/DDBJ databases">
        <title>Genomic analysis of Rhodococcus opacus VOC-14 with glycol ethers degradation activity.</title>
        <authorList>
            <person name="Narkevich D.A."/>
            <person name="Hlushen A.M."/>
            <person name="Akhremchuk A.E."/>
            <person name="Sikolenko M.A."/>
            <person name="Valentovich L.N."/>
        </authorList>
    </citation>
    <scope>NUCLEOTIDE SEQUENCE</scope>
    <source>
        <strain evidence="9">VOC-14</strain>
        <plasmid evidence="9">pRho-VOC14-L</plasmid>
    </source>
</reference>
<proteinExistence type="predicted"/>
<keyword evidence="10" id="KW-1185">Reference proteome</keyword>
<reference evidence="7" key="1">
    <citation type="submission" date="2022-12" db="EMBL/GenBank/DDBJ databases">
        <authorList>
            <person name="Krivoruchko A.V."/>
            <person name="Elkin A."/>
        </authorList>
    </citation>
    <scope>NUCLEOTIDE SEQUENCE</scope>
    <source>
        <strain evidence="7">IEGM 249</strain>
    </source>
</reference>
<dbReference type="Pfam" id="PF02656">
    <property type="entry name" value="DUF202"/>
    <property type="match status" value="1"/>
</dbReference>
<dbReference type="AlphaFoldDB" id="A0AAX3YSL6"/>
<evidence type="ECO:0000313" key="11">
    <source>
        <dbReference type="Proteomes" id="UP001231166"/>
    </source>
</evidence>
<feature type="domain" description="DUF202" evidence="6">
    <location>
        <begin position="1"/>
        <end position="63"/>
    </location>
</feature>
<dbReference type="RefSeq" id="WP_269592494.1">
    <property type="nucleotide sequence ID" value="NZ_CP130956.1"/>
</dbReference>
<evidence type="ECO:0000313" key="7">
    <source>
        <dbReference type="EMBL" id="MCZ4589288.1"/>
    </source>
</evidence>
<geneLocation type="plasmid" evidence="9 11">
    <name>pRho-VOC14-L</name>
</geneLocation>
<dbReference type="GO" id="GO:0012505">
    <property type="term" value="C:endomembrane system"/>
    <property type="evidence" value="ECO:0007669"/>
    <property type="project" value="UniProtKB-SubCell"/>
</dbReference>
<organism evidence="9 11">
    <name type="scientific">Rhodococcus opacus</name>
    <name type="common">Nocardia opaca</name>
    <dbReference type="NCBI Taxonomy" id="37919"/>
    <lineage>
        <taxon>Bacteria</taxon>
        <taxon>Bacillati</taxon>
        <taxon>Actinomycetota</taxon>
        <taxon>Actinomycetes</taxon>
        <taxon>Mycobacteriales</taxon>
        <taxon>Nocardiaceae</taxon>
        <taxon>Rhodococcus</taxon>
    </lineage>
</organism>
<evidence type="ECO:0000256" key="3">
    <source>
        <dbReference type="ARBA" id="ARBA00022989"/>
    </source>
</evidence>
<keyword evidence="4 5" id="KW-0472">Membrane</keyword>
<keyword evidence="3 5" id="KW-1133">Transmembrane helix</keyword>
<dbReference type="InterPro" id="IPR003807">
    <property type="entry name" value="DUF202"/>
</dbReference>
<evidence type="ECO:0000256" key="5">
    <source>
        <dbReference type="SAM" id="Phobius"/>
    </source>
</evidence>
<dbReference type="EMBL" id="JAPWIS010000030">
    <property type="protein sequence ID" value="MCZ4589288.1"/>
    <property type="molecule type" value="Genomic_DNA"/>
</dbReference>
<accession>A0AAX3YSL6</accession>
<feature type="transmembrane region" description="Helical" evidence="5">
    <location>
        <begin position="72"/>
        <end position="97"/>
    </location>
</feature>
<feature type="transmembrane region" description="Helical" evidence="5">
    <location>
        <begin position="6"/>
        <end position="27"/>
    </location>
</feature>
<evidence type="ECO:0000313" key="8">
    <source>
        <dbReference type="EMBL" id="WLF51736.1"/>
    </source>
</evidence>
<feature type="transmembrane region" description="Helical" evidence="5">
    <location>
        <begin position="39"/>
        <end position="60"/>
    </location>
</feature>
<dbReference type="Proteomes" id="UP001066327">
    <property type="component" value="Unassembled WGS sequence"/>
</dbReference>
<name>A0AAX3YSL6_RHOOP</name>
<gene>
    <name evidence="7" type="ORF">O4328_37555</name>
    <name evidence="8" type="ORF">Q5707_40335</name>
    <name evidence="9" type="ORF">Q5707_44660</name>
</gene>
<evidence type="ECO:0000256" key="1">
    <source>
        <dbReference type="ARBA" id="ARBA00004127"/>
    </source>
</evidence>
<evidence type="ECO:0000256" key="2">
    <source>
        <dbReference type="ARBA" id="ARBA00022692"/>
    </source>
</evidence>
<dbReference type="Proteomes" id="UP001231166">
    <property type="component" value="Plasmid pRho-VOC14-L"/>
</dbReference>
<dbReference type="EMBL" id="CP130956">
    <property type="protein sequence ID" value="WLF52467.1"/>
    <property type="molecule type" value="Genomic_DNA"/>
</dbReference>
<sequence length="98" mass="10637">MANERTFLAWIRTALGIIAAALALETLSGQHFLESTRRLLVCVLLVFAVLITAAAGFRWFRIEIAMRTNQSLPLPGIVILTAIFVVGCALAIAVLTLQ</sequence>
<protein>
    <submittedName>
        <fullName evidence="9">DUF202 domain-containing protein</fullName>
    </submittedName>
</protein>
<evidence type="ECO:0000313" key="9">
    <source>
        <dbReference type="EMBL" id="WLF52467.1"/>
    </source>
</evidence>
<dbReference type="EMBL" id="CP130956">
    <property type="protein sequence ID" value="WLF51736.1"/>
    <property type="molecule type" value="Genomic_DNA"/>
</dbReference>
<keyword evidence="9" id="KW-0614">Plasmid</keyword>
<evidence type="ECO:0000256" key="4">
    <source>
        <dbReference type="ARBA" id="ARBA00023136"/>
    </source>
</evidence>
<evidence type="ECO:0000259" key="6">
    <source>
        <dbReference type="Pfam" id="PF02656"/>
    </source>
</evidence>
<evidence type="ECO:0000313" key="10">
    <source>
        <dbReference type="Proteomes" id="UP001066327"/>
    </source>
</evidence>